<evidence type="ECO:0000313" key="3">
    <source>
        <dbReference type="Proteomes" id="UP000554286"/>
    </source>
</evidence>
<protein>
    <submittedName>
        <fullName evidence="2">Anti-sigma B factor antagonist</fullName>
    </submittedName>
</protein>
<keyword evidence="3" id="KW-1185">Reference proteome</keyword>
<dbReference type="GO" id="GO:0043856">
    <property type="term" value="F:anti-sigma factor antagonist activity"/>
    <property type="evidence" value="ECO:0007669"/>
    <property type="project" value="TreeGrafter"/>
</dbReference>
<dbReference type="CDD" id="cd07043">
    <property type="entry name" value="STAS_anti-anti-sigma_factors"/>
    <property type="match status" value="1"/>
</dbReference>
<dbReference type="PANTHER" id="PTHR33495">
    <property type="entry name" value="ANTI-SIGMA FACTOR ANTAGONIST TM_1081-RELATED-RELATED"/>
    <property type="match status" value="1"/>
</dbReference>
<evidence type="ECO:0000259" key="1">
    <source>
        <dbReference type="PROSITE" id="PS50801"/>
    </source>
</evidence>
<name>A0A7W6RDK8_9PROT</name>
<dbReference type="InterPro" id="IPR036513">
    <property type="entry name" value="STAS_dom_sf"/>
</dbReference>
<dbReference type="Gene3D" id="3.30.750.24">
    <property type="entry name" value="STAS domain"/>
    <property type="match status" value="1"/>
</dbReference>
<accession>A0A7W6RDK8</accession>
<evidence type="ECO:0000313" key="2">
    <source>
        <dbReference type="EMBL" id="MBB4266497.1"/>
    </source>
</evidence>
<sequence length="111" mass="11807">MIQVEQDDTVLVVTVHETRLDAESAMAFLQDATDAVKTRPRVVFDLSAVGFMDSTGIGALVGVTQSMETGGGVAVFGLTPAVEMVFTLLRMDMLFAIAPDRTSALAQVRDA</sequence>
<dbReference type="EMBL" id="JACIGK010000014">
    <property type="protein sequence ID" value="MBB4266497.1"/>
    <property type="molecule type" value="Genomic_DNA"/>
</dbReference>
<dbReference type="SUPFAM" id="SSF52091">
    <property type="entry name" value="SpoIIaa-like"/>
    <property type="match status" value="1"/>
</dbReference>
<dbReference type="RefSeq" id="WP_184044994.1">
    <property type="nucleotide sequence ID" value="NZ_JACIGK010000014.1"/>
</dbReference>
<organism evidence="2 3">
    <name type="scientific">Roseospira visakhapatnamensis</name>
    <dbReference type="NCBI Taxonomy" id="390880"/>
    <lineage>
        <taxon>Bacteria</taxon>
        <taxon>Pseudomonadati</taxon>
        <taxon>Pseudomonadota</taxon>
        <taxon>Alphaproteobacteria</taxon>
        <taxon>Rhodospirillales</taxon>
        <taxon>Rhodospirillaceae</taxon>
        <taxon>Roseospira</taxon>
    </lineage>
</organism>
<reference evidence="2 3" key="1">
    <citation type="submission" date="2020-08" db="EMBL/GenBank/DDBJ databases">
        <title>Genome sequencing of Purple Non-Sulfur Bacteria from various extreme environments.</title>
        <authorList>
            <person name="Mayer M."/>
        </authorList>
    </citation>
    <scope>NUCLEOTIDE SEQUENCE [LARGE SCALE GENOMIC DNA]</scope>
    <source>
        <strain evidence="2 3">JA131</strain>
    </source>
</reference>
<dbReference type="Pfam" id="PF01740">
    <property type="entry name" value="STAS"/>
    <property type="match status" value="1"/>
</dbReference>
<dbReference type="AlphaFoldDB" id="A0A7W6RDK8"/>
<feature type="domain" description="STAS" evidence="1">
    <location>
        <begin position="20"/>
        <end position="111"/>
    </location>
</feature>
<comment type="caution">
    <text evidence="2">The sequence shown here is derived from an EMBL/GenBank/DDBJ whole genome shotgun (WGS) entry which is preliminary data.</text>
</comment>
<dbReference type="Proteomes" id="UP000554286">
    <property type="component" value="Unassembled WGS sequence"/>
</dbReference>
<proteinExistence type="predicted"/>
<dbReference type="PROSITE" id="PS50801">
    <property type="entry name" value="STAS"/>
    <property type="match status" value="1"/>
</dbReference>
<gene>
    <name evidence="2" type="ORF">GGD89_002129</name>
</gene>
<dbReference type="PANTHER" id="PTHR33495:SF2">
    <property type="entry name" value="ANTI-SIGMA FACTOR ANTAGONIST TM_1081-RELATED"/>
    <property type="match status" value="1"/>
</dbReference>
<dbReference type="InterPro" id="IPR002645">
    <property type="entry name" value="STAS_dom"/>
</dbReference>